<dbReference type="InterPro" id="IPR011990">
    <property type="entry name" value="TPR-like_helical_dom_sf"/>
</dbReference>
<keyword evidence="2" id="KW-1185">Reference proteome</keyword>
<dbReference type="Gene3D" id="1.25.40.390">
    <property type="match status" value="1"/>
</dbReference>
<dbReference type="Proteomes" id="UP001162741">
    <property type="component" value="Chromosome"/>
</dbReference>
<dbReference type="RefSeq" id="WP_264281888.1">
    <property type="nucleotide sequence ID" value="NZ_CP107006.1"/>
</dbReference>
<dbReference type="SUPFAM" id="SSF48452">
    <property type="entry name" value="TPR-like"/>
    <property type="match status" value="1"/>
</dbReference>
<gene>
    <name evidence="1" type="ORF">MKQ68_02200</name>
</gene>
<dbReference type="EMBL" id="CP107006">
    <property type="protein sequence ID" value="UYQ93907.1"/>
    <property type="molecule type" value="Genomic_DNA"/>
</dbReference>
<dbReference type="Pfam" id="PF12771">
    <property type="entry name" value="SusD-like_2"/>
    <property type="match status" value="2"/>
</dbReference>
<evidence type="ECO:0000313" key="2">
    <source>
        <dbReference type="Proteomes" id="UP001162741"/>
    </source>
</evidence>
<proteinExistence type="predicted"/>
<dbReference type="InterPro" id="IPR041662">
    <property type="entry name" value="SusD-like_2"/>
</dbReference>
<dbReference type="PROSITE" id="PS51257">
    <property type="entry name" value="PROKAR_LIPOPROTEIN"/>
    <property type="match status" value="1"/>
</dbReference>
<evidence type="ECO:0000313" key="1">
    <source>
        <dbReference type="EMBL" id="UYQ93907.1"/>
    </source>
</evidence>
<name>A0ABY6J5P9_9BACT</name>
<accession>A0ABY6J5P9</accession>
<reference evidence="1" key="1">
    <citation type="submission" date="2022-10" db="EMBL/GenBank/DDBJ databases">
        <title>Chitinophaga sp. nov., isolated from soil.</title>
        <authorList>
            <person name="Jeon C.O."/>
        </authorList>
    </citation>
    <scope>NUCLEOTIDE SEQUENCE</scope>
    <source>
        <strain evidence="1">R8</strain>
    </source>
</reference>
<organism evidence="1 2">
    <name type="scientific">Chitinophaga horti</name>
    <dbReference type="NCBI Taxonomy" id="2920382"/>
    <lineage>
        <taxon>Bacteria</taxon>
        <taxon>Pseudomonadati</taxon>
        <taxon>Bacteroidota</taxon>
        <taxon>Chitinophagia</taxon>
        <taxon>Chitinophagales</taxon>
        <taxon>Chitinophagaceae</taxon>
        <taxon>Chitinophaga</taxon>
    </lineage>
</organism>
<protein>
    <submittedName>
        <fullName evidence="1">SusD/RagB family nutrient-binding outer membrane lipoprotein</fullName>
    </submittedName>
</protein>
<sequence>MKIINKFGIGVLALATFASSCTRDFEELNTNPEVSTNIQPELLFTSPAKAIVDRDFDWYYDNYAYLMRWMQFSTNYPIGNSGGMFNAQNTNNLYQGLYNNIGRNLTEIHNLVEKLDSANKPRYQHVDAIASVLKTYAAFRVSDANGSIPYSEAWKARSEANFLPAYDTQQELFATWDADLKVAVAVLAQDLPNQVSYGTGDIFYSGDRAKWAAAANALRLKIAMRLWKRNPEKTREVATEVMASPAGLMTSIDNEWKFVSSTGNFAVGGNWMVQGNNPSRAAASMLNFMYDNADPRLRLFYQPNAFTQTVFNSLKTAGVFPESAVYNPRQYIGAPSSPDAVNNPATAALFGVKNYTLNGQTVNYDTLSTLQNRLFDLSADGGASGQYTQPILSYAEQCFMIAELAVRGVVTQDAQEWYNRGVTASIRAYDRMGSIARIVGYTAVTDQQINAYLQTAVVAFTGTDEQKLEKIGVQNHINHYKAPWEAWGDWKRTGYPKVGGILPFEPFTTNGTVLTVPRRWALPLPNNSNMANYNAAIEEMRQSGEYGAGPEEITGRVWWDKR</sequence>
<keyword evidence="1" id="KW-0449">Lipoprotein</keyword>